<reference evidence="2 3" key="1">
    <citation type="journal article" date="2020" name="Genomics">
        <title>Complete, high-quality genomes from long-read metagenomic sequencing of two wolf lichen thalli reveals enigmatic genome architecture.</title>
        <authorList>
            <person name="McKenzie S.K."/>
            <person name="Walston R.F."/>
            <person name="Allen J.L."/>
        </authorList>
    </citation>
    <scope>NUCLEOTIDE SEQUENCE [LARGE SCALE GENOMIC DNA]</scope>
    <source>
        <strain evidence="2">WasteWater2</strain>
    </source>
</reference>
<dbReference type="GeneID" id="59287907"/>
<gene>
    <name evidence="2" type="ORF">HO173_006246</name>
</gene>
<proteinExistence type="predicted"/>
<comment type="caution">
    <text evidence="2">The sequence shown here is derived from an EMBL/GenBank/DDBJ whole genome shotgun (WGS) entry which is preliminary data.</text>
</comment>
<dbReference type="Proteomes" id="UP000578531">
    <property type="component" value="Unassembled WGS sequence"/>
</dbReference>
<sequence length="81" mass="8786">MHPLHLNKVSSAISELSNKPLRVVSAFNSLLTTIPYPITPEFVPDAAKAALMADDEGVQEGHDNGEVKLDKENWSRDGTGN</sequence>
<evidence type="ECO:0000313" key="2">
    <source>
        <dbReference type="EMBL" id="KAF6235563.1"/>
    </source>
</evidence>
<evidence type="ECO:0000256" key="1">
    <source>
        <dbReference type="SAM" id="MobiDB-lite"/>
    </source>
</evidence>
<dbReference type="RefSeq" id="XP_037164931.1">
    <property type="nucleotide sequence ID" value="XM_037308157.1"/>
</dbReference>
<name>A0A8H6L4Q6_9LECA</name>
<protein>
    <submittedName>
        <fullName evidence="2">Uncharacterized protein</fullName>
    </submittedName>
</protein>
<dbReference type="EMBL" id="JACCJC010000024">
    <property type="protein sequence ID" value="KAF6235563.1"/>
    <property type="molecule type" value="Genomic_DNA"/>
</dbReference>
<dbReference type="AlphaFoldDB" id="A0A8H6L4Q6"/>
<feature type="compositionally biased region" description="Basic and acidic residues" evidence="1">
    <location>
        <begin position="59"/>
        <end position="75"/>
    </location>
</feature>
<keyword evidence="3" id="KW-1185">Reference proteome</keyword>
<evidence type="ECO:0000313" key="3">
    <source>
        <dbReference type="Proteomes" id="UP000578531"/>
    </source>
</evidence>
<feature type="region of interest" description="Disordered" evidence="1">
    <location>
        <begin position="54"/>
        <end position="81"/>
    </location>
</feature>
<accession>A0A8H6L4Q6</accession>
<organism evidence="2 3">
    <name type="scientific">Letharia columbiana</name>
    <dbReference type="NCBI Taxonomy" id="112416"/>
    <lineage>
        <taxon>Eukaryota</taxon>
        <taxon>Fungi</taxon>
        <taxon>Dikarya</taxon>
        <taxon>Ascomycota</taxon>
        <taxon>Pezizomycotina</taxon>
        <taxon>Lecanoromycetes</taxon>
        <taxon>OSLEUM clade</taxon>
        <taxon>Lecanoromycetidae</taxon>
        <taxon>Lecanorales</taxon>
        <taxon>Lecanorineae</taxon>
        <taxon>Parmeliaceae</taxon>
        <taxon>Letharia</taxon>
    </lineage>
</organism>